<keyword evidence="1 3" id="KW-0808">Transferase</keyword>
<dbReference type="Gene3D" id="2.160.10.10">
    <property type="entry name" value="Hexapeptide repeat proteins"/>
    <property type="match status" value="1"/>
</dbReference>
<protein>
    <submittedName>
        <fullName evidence="3">Glucose-1-phosphate thymidylyltransferase</fullName>
    </submittedName>
</protein>
<dbReference type="SUPFAM" id="SSF51161">
    <property type="entry name" value="Trimeric LpxA-like enzymes"/>
    <property type="match status" value="1"/>
</dbReference>
<dbReference type="NCBIfam" id="TIGR03991">
    <property type="entry name" value="alt_bact_glmU"/>
    <property type="match status" value="1"/>
</dbReference>
<dbReference type="CDD" id="cd05635">
    <property type="entry name" value="LbH_unknown"/>
    <property type="match status" value="1"/>
</dbReference>
<dbReference type="Proteomes" id="UP000307657">
    <property type="component" value="Unassembled WGS sequence"/>
</dbReference>
<dbReference type="Pfam" id="PF13562">
    <property type="entry name" value="NTP_transf_4"/>
    <property type="match status" value="1"/>
</dbReference>
<dbReference type="OrthoDB" id="9784832at2"/>
<dbReference type="GO" id="GO:0016779">
    <property type="term" value="F:nucleotidyltransferase activity"/>
    <property type="evidence" value="ECO:0007669"/>
    <property type="project" value="UniProtKB-ARBA"/>
</dbReference>
<keyword evidence="2" id="KW-0012">Acyltransferase</keyword>
<evidence type="ECO:0000256" key="2">
    <source>
        <dbReference type="ARBA" id="ARBA00023315"/>
    </source>
</evidence>
<dbReference type="EMBL" id="SUPL01000006">
    <property type="protein sequence ID" value="TJY34136.1"/>
    <property type="molecule type" value="Genomic_DNA"/>
</dbReference>
<dbReference type="GO" id="GO:0016746">
    <property type="term" value="F:acyltransferase activity"/>
    <property type="evidence" value="ECO:0007669"/>
    <property type="project" value="UniProtKB-KW"/>
</dbReference>
<dbReference type="InterPro" id="IPR050065">
    <property type="entry name" value="GlmU-like"/>
</dbReference>
<evidence type="ECO:0000313" key="3">
    <source>
        <dbReference type="EMBL" id="TJY34136.1"/>
    </source>
</evidence>
<accession>A0A4U0EQZ4</accession>
<comment type="caution">
    <text evidence="3">The sequence shown here is derived from an EMBL/GenBank/DDBJ whole genome shotgun (WGS) entry which is preliminary data.</text>
</comment>
<gene>
    <name evidence="3" type="ORF">E5167_12555</name>
</gene>
<name>A0A4U0EQZ4_9FLAO</name>
<dbReference type="AlphaFoldDB" id="A0A4U0EQZ4"/>
<dbReference type="InterPro" id="IPR023917">
    <property type="entry name" value="Bifunctiontional_GlmU_bac-type"/>
</dbReference>
<dbReference type="PANTHER" id="PTHR43584">
    <property type="entry name" value="NUCLEOTIDYL TRANSFERASE"/>
    <property type="match status" value="1"/>
</dbReference>
<keyword evidence="4" id="KW-1185">Reference proteome</keyword>
<evidence type="ECO:0000256" key="1">
    <source>
        <dbReference type="ARBA" id="ARBA00022679"/>
    </source>
</evidence>
<dbReference type="RefSeq" id="WP_136844492.1">
    <property type="nucleotide sequence ID" value="NZ_SUPL01000006.1"/>
</dbReference>
<evidence type="ECO:0000313" key="4">
    <source>
        <dbReference type="Proteomes" id="UP000307657"/>
    </source>
</evidence>
<dbReference type="InterPro" id="IPR011004">
    <property type="entry name" value="Trimer_LpxA-like_sf"/>
</dbReference>
<reference evidence="3 4" key="1">
    <citation type="submission" date="2019-04" db="EMBL/GenBank/DDBJ databases">
        <title>Lacinutrix sp. nov., isolated from marine water.</title>
        <authorList>
            <person name="Kim W."/>
        </authorList>
    </citation>
    <scope>NUCLEOTIDE SEQUENCE [LARGE SCALE GENOMIC DNA]</scope>
    <source>
        <strain evidence="3 4">CAU 1491</strain>
    </source>
</reference>
<organism evidence="3 4">
    <name type="scientific">Pontimicrobium aquaticum</name>
    <dbReference type="NCBI Taxonomy" id="2565367"/>
    <lineage>
        <taxon>Bacteria</taxon>
        <taxon>Pseudomonadati</taxon>
        <taxon>Bacteroidota</taxon>
        <taxon>Flavobacteriia</taxon>
        <taxon>Flavobacteriales</taxon>
        <taxon>Flavobacteriaceae</taxon>
        <taxon>Pontimicrobium</taxon>
    </lineage>
</organism>
<dbReference type="PANTHER" id="PTHR43584:SF9">
    <property type="entry name" value="TRANSFERASE HEXAPEPTIDE REPEAT CONTAINING PROTEIN"/>
    <property type="match status" value="1"/>
</dbReference>
<proteinExistence type="predicted"/>
<sequence length="391" mass="43789">MNYILFDGPSRNKLLPFTYTRPVADIRIGILTVREKWETYLGYTTSTVTEDYLTDKYPMVEVEHNIMINASFLPNREIIELIKSLSENQAIFKDDDVIAFYTKEDQEAVNFDDYEAIEFEREILSIEHTWDIFSKNGDAIQDDFELLTNDRKSQAIPKSVNVINPENIFIEEGATLEFVTLNASSGPIYIGENAEIMEGSIIRGPFALCEHATVKLGAKIYGPTTVGPHSKVGGEVNNSVLFGYSNKGHDGFLGNSVLGEWCNLGADTNNSNLKNNYAEVRLWDYETEGFAKTGLQFCGLMMGDHSKCGINTMFNTGTVVGVSANIFGSGFPRNFVPSFSWGGNSGFTTYLTKKAFEVAKVVMSRRNIEFTKQDAAILEHVFEITKEYRPS</sequence>